<proteinExistence type="predicted"/>
<keyword evidence="3" id="KW-1185">Reference proteome</keyword>
<gene>
    <name evidence="2" type="ORF">SAMN03080594_1011130</name>
</gene>
<evidence type="ECO:0000313" key="3">
    <source>
        <dbReference type="Proteomes" id="UP000184406"/>
    </source>
</evidence>
<dbReference type="Gene3D" id="3.40.50.720">
    <property type="entry name" value="NAD(P)-binding Rossmann-like Domain"/>
    <property type="match status" value="1"/>
</dbReference>
<organism evidence="2 3">
    <name type="scientific">Arenibacter palladensis</name>
    <dbReference type="NCBI Taxonomy" id="237373"/>
    <lineage>
        <taxon>Bacteria</taxon>
        <taxon>Pseudomonadati</taxon>
        <taxon>Bacteroidota</taxon>
        <taxon>Flavobacteriia</taxon>
        <taxon>Flavobacteriales</taxon>
        <taxon>Flavobacteriaceae</taxon>
        <taxon>Arenibacter</taxon>
    </lineage>
</organism>
<sequence>MQTILGAGGAIGIELAKSLTAYTSKIRLVSRNPEKVNDTDHIISADLGERAQVFEAIKGSAIVYVTIGFPYKLKIWQQYWPKFIKNVIDACIEHNCKLVFFDNIYMYDPNFLDGMNEETPINPPSKKGKVRAEIAGMIMEKVKKGELEALIARSADFYGPNIKNSSILTEMVFKPLSTGKKANWMASLNYKHSFTYTPDAAKATALLGNSPQAYNQVWHLPTAKNPYTGKEWIEAIAGEMGVKPRFQVASRLIIKILGLFIPVMREMPEMMYQYDRDYVFNSDKFDSHFNFKTTPYLEGIKEIVKSDYLRKHL</sequence>
<dbReference type="InterPro" id="IPR036291">
    <property type="entry name" value="NAD(P)-bd_dom_sf"/>
</dbReference>
<dbReference type="Proteomes" id="UP000184406">
    <property type="component" value="Unassembled WGS sequence"/>
</dbReference>
<dbReference type="Pfam" id="PF13460">
    <property type="entry name" value="NAD_binding_10"/>
    <property type="match status" value="1"/>
</dbReference>
<dbReference type="SUPFAM" id="SSF51735">
    <property type="entry name" value="NAD(P)-binding Rossmann-fold domains"/>
    <property type="match status" value="1"/>
</dbReference>
<dbReference type="EMBL" id="FQUX01000001">
    <property type="protein sequence ID" value="SHE73588.1"/>
    <property type="molecule type" value="Genomic_DNA"/>
</dbReference>
<dbReference type="InterPro" id="IPR050177">
    <property type="entry name" value="Lipid_A_modif_metabolic_enz"/>
</dbReference>
<evidence type="ECO:0000259" key="1">
    <source>
        <dbReference type="Pfam" id="PF13460"/>
    </source>
</evidence>
<reference evidence="3" key="1">
    <citation type="submission" date="2016-11" db="EMBL/GenBank/DDBJ databases">
        <authorList>
            <person name="Varghese N."/>
            <person name="Submissions S."/>
        </authorList>
    </citation>
    <scope>NUCLEOTIDE SEQUENCE [LARGE SCALE GENOMIC DNA]</scope>
    <source>
        <strain evidence="3">DSM 17539</strain>
    </source>
</reference>
<feature type="domain" description="NAD(P)-binding" evidence="1">
    <location>
        <begin position="6"/>
        <end position="108"/>
    </location>
</feature>
<accession>A0A1M4VX91</accession>
<dbReference type="OrthoDB" id="112777at2"/>
<dbReference type="InterPro" id="IPR016040">
    <property type="entry name" value="NAD(P)-bd_dom"/>
</dbReference>
<dbReference type="AlphaFoldDB" id="A0A1M4VX91"/>
<evidence type="ECO:0000313" key="2">
    <source>
        <dbReference type="EMBL" id="SHE73588.1"/>
    </source>
</evidence>
<dbReference type="PANTHER" id="PTHR43245:SF13">
    <property type="entry name" value="UDP-D-APIOSE_UDP-D-XYLOSE SYNTHASE 2"/>
    <property type="match status" value="1"/>
</dbReference>
<name>A0A1M4VX91_9FLAO</name>
<protein>
    <submittedName>
        <fullName evidence="2">Nucleoside-diphosphate-sugar epimerase</fullName>
    </submittedName>
</protein>
<dbReference type="PANTHER" id="PTHR43245">
    <property type="entry name" value="BIFUNCTIONAL POLYMYXIN RESISTANCE PROTEIN ARNA"/>
    <property type="match status" value="1"/>
</dbReference>
<dbReference type="RefSeq" id="WP_072860678.1">
    <property type="nucleotide sequence ID" value="NZ_FQUX01000001.1"/>
</dbReference>